<dbReference type="Gene3D" id="3.30.950.30">
    <property type="entry name" value="Schlafen, AAA domain"/>
    <property type="match status" value="1"/>
</dbReference>
<reference evidence="3 4" key="1">
    <citation type="journal article" date="2019" name="Nat. Med.">
        <title>A library of human gut bacterial isolates paired with longitudinal multiomics data enables mechanistic microbiome research.</title>
        <authorList>
            <person name="Poyet M."/>
            <person name="Groussin M."/>
            <person name="Gibbons S.M."/>
            <person name="Avila-Pacheco J."/>
            <person name="Jiang X."/>
            <person name="Kearney S.M."/>
            <person name="Perrotta A.R."/>
            <person name="Berdy B."/>
            <person name="Zhao S."/>
            <person name="Lieberman T.D."/>
            <person name="Swanson P.K."/>
            <person name="Smith M."/>
            <person name="Roesemann S."/>
            <person name="Alexander J.E."/>
            <person name="Rich S.A."/>
            <person name="Livny J."/>
            <person name="Vlamakis H."/>
            <person name="Clish C."/>
            <person name="Bullock K."/>
            <person name="Deik A."/>
            <person name="Scott J."/>
            <person name="Pierce K.A."/>
            <person name="Xavier R.J."/>
            <person name="Alm E.J."/>
        </authorList>
    </citation>
    <scope>NUCLEOTIDE SEQUENCE [LARGE SCALE GENOMIC DNA]</scope>
    <source>
        <strain evidence="3 4">BIOML-A105</strain>
    </source>
</reference>
<dbReference type="AlphaFoldDB" id="A0A7J5N7K3"/>
<dbReference type="EMBL" id="WDIP01000007">
    <property type="protein sequence ID" value="KAB5884268.1"/>
    <property type="molecule type" value="Genomic_DNA"/>
</dbReference>
<dbReference type="GO" id="GO:0005524">
    <property type="term" value="F:ATP binding"/>
    <property type="evidence" value="ECO:0007669"/>
    <property type="project" value="UniProtKB-KW"/>
</dbReference>
<organism evidence="3 4">
    <name type="scientific">Bifidobacterium adolescentis</name>
    <dbReference type="NCBI Taxonomy" id="1680"/>
    <lineage>
        <taxon>Bacteria</taxon>
        <taxon>Bacillati</taxon>
        <taxon>Actinomycetota</taxon>
        <taxon>Actinomycetes</taxon>
        <taxon>Bifidobacteriales</taxon>
        <taxon>Bifidobacteriaceae</taxon>
        <taxon>Bifidobacterium</taxon>
    </lineage>
</organism>
<evidence type="ECO:0000313" key="3">
    <source>
        <dbReference type="EMBL" id="KAB5884268.1"/>
    </source>
</evidence>
<proteinExistence type="predicted"/>
<accession>A0A7J5N7K3</accession>
<dbReference type="Proteomes" id="UP000470200">
    <property type="component" value="Unassembled WGS sequence"/>
</dbReference>
<sequence>MLPDRESLTVEFKSEQRRPQSDDEIVDNVVALANTQGGTLYLGIEDNGIVTGVSEQHSNINGLAAFIFNKTVPQQTTRIESFHEHGCQVRGGDVFLDFPTGRRTPLWRSTAKSSA</sequence>
<feature type="region of interest" description="Disordered" evidence="1">
    <location>
        <begin position="1"/>
        <end position="21"/>
    </location>
</feature>
<comment type="caution">
    <text evidence="3">The sequence shown here is derived from an EMBL/GenBank/DDBJ whole genome shotgun (WGS) entry which is preliminary data.</text>
</comment>
<keyword evidence="3" id="KW-0547">Nucleotide-binding</keyword>
<evidence type="ECO:0000313" key="4">
    <source>
        <dbReference type="Proteomes" id="UP000470200"/>
    </source>
</evidence>
<dbReference type="Pfam" id="PF04326">
    <property type="entry name" value="SLFN_AlbA_2"/>
    <property type="match status" value="1"/>
</dbReference>
<protein>
    <submittedName>
        <fullName evidence="3">ATP-binding protein</fullName>
    </submittedName>
</protein>
<feature type="domain" description="Schlafen AlbA-2" evidence="2">
    <location>
        <begin position="6"/>
        <end position="83"/>
    </location>
</feature>
<dbReference type="InterPro" id="IPR007421">
    <property type="entry name" value="Schlafen_AlbA_2_dom"/>
</dbReference>
<gene>
    <name evidence="3" type="ORF">GA629_06790</name>
</gene>
<evidence type="ECO:0000256" key="1">
    <source>
        <dbReference type="SAM" id="MobiDB-lite"/>
    </source>
</evidence>
<feature type="non-terminal residue" evidence="3">
    <location>
        <position position="115"/>
    </location>
</feature>
<keyword evidence="3" id="KW-0067">ATP-binding</keyword>
<name>A0A7J5N7K3_BIFAD</name>
<dbReference type="InterPro" id="IPR038461">
    <property type="entry name" value="Schlafen_AlbA_2_dom_sf"/>
</dbReference>
<evidence type="ECO:0000259" key="2">
    <source>
        <dbReference type="Pfam" id="PF04326"/>
    </source>
</evidence>